<feature type="domain" description="Transposase IS204/IS1001/IS1096/IS1165 DDE" evidence="1">
    <location>
        <begin position="2"/>
        <end position="232"/>
    </location>
</feature>
<reference evidence="2 3" key="1">
    <citation type="submission" date="2020-10" db="EMBL/GenBank/DDBJ databases">
        <title>ChiBAC.</title>
        <authorList>
            <person name="Zenner C."/>
            <person name="Hitch T.C.A."/>
            <person name="Clavel T."/>
        </authorList>
    </citation>
    <scope>NUCLEOTIDE SEQUENCE [LARGE SCALE GENOMIC DNA]</scope>
    <source>
        <strain evidence="2 3">DSM 108706</strain>
    </source>
</reference>
<dbReference type="EMBL" id="JADCKA010000014">
    <property type="protein sequence ID" value="MBE5036077.1"/>
    <property type="molecule type" value="Genomic_DNA"/>
</dbReference>
<dbReference type="InterPro" id="IPR047951">
    <property type="entry name" value="Transpos_ISL3"/>
</dbReference>
<dbReference type="PANTHER" id="PTHR33498">
    <property type="entry name" value="TRANSPOSASE FOR INSERTION SEQUENCE ELEMENT IS1557"/>
    <property type="match status" value="1"/>
</dbReference>
<dbReference type="RefSeq" id="WP_226385723.1">
    <property type="nucleotide sequence ID" value="NZ_JADCKA010000014.1"/>
</dbReference>
<protein>
    <submittedName>
        <fullName evidence="2">Transposase</fullName>
    </submittedName>
</protein>
<dbReference type="PANTHER" id="PTHR33498:SF1">
    <property type="entry name" value="TRANSPOSASE FOR INSERTION SEQUENCE ELEMENT IS1557"/>
    <property type="match status" value="1"/>
</dbReference>
<comment type="caution">
    <text evidence="2">The sequence shown here is derived from an EMBL/GenBank/DDBJ whole genome shotgun (WGS) entry which is preliminary data.</text>
</comment>
<proteinExistence type="predicted"/>
<evidence type="ECO:0000259" key="1">
    <source>
        <dbReference type="Pfam" id="PF01610"/>
    </source>
</evidence>
<dbReference type="Proteomes" id="UP001516588">
    <property type="component" value="Unassembled WGS sequence"/>
</dbReference>
<accession>A0ABR9QYW5</accession>
<evidence type="ECO:0000313" key="2">
    <source>
        <dbReference type="EMBL" id="MBE5036077.1"/>
    </source>
</evidence>
<keyword evidence="3" id="KW-1185">Reference proteome</keyword>
<evidence type="ECO:0000313" key="3">
    <source>
        <dbReference type="Proteomes" id="UP001516588"/>
    </source>
</evidence>
<dbReference type="InterPro" id="IPR002560">
    <property type="entry name" value="Transposase_DDE"/>
</dbReference>
<name>A0ABR9QYW5_9FIRM</name>
<sequence>MLSSRTKYDLANYFSRIPKSTRNQVTHIAMDMWQTYRDVTQVYFPKAKICVDSFHVISMISRAFQSVRVRVMNSFERGSDEYYLIKKFSWLLNKNFHNTCKMRYLRVHKNTSLLKYRHHIPAVELLNSDLSLDPELEIAYLLKYEYEQINSKCTDKTIEIRLEKYIEDLAIFNLREFETVKKALKNWKQEIINSFDAVDDRHISNGPVESVNSRIKLMKFSSTGYGNFERFRK</sequence>
<gene>
    <name evidence="2" type="ORF">INF20_07310</name>
</gene>
<organism evidence="2 3">
    <name type="scientific">Gallibacter intestinalis</name>
    <dbReference type="NCBI Taxonomy" id="2779356"/>
    <lineage>
        <taxon>Bacteria</taxon>
        <taxon>Bacillati</taxon>
        <taxon>Bacillota</taxon>
        <taxon>Clostridia</taxon>
        <taxon>Eubacteriales</taxon>
        <taxon>Eubacteriaceae</taxon>
        <taxon>Gallibacter</taxon>
    </lineage>
</organism>
<dbReference type="Pfam" id="PF01610">
    <property type="entry name" value="DDE_Tnp_ISL3"/>
    <property type="match status" value="1"/>
</dbReference>